<feature type="domain" description="Quinate/shikimate 5-dehydrogenase/glutamyl-tRNA reductase" evidence="12">
    <location>
        <begin position="121"/>
        <end position="256"/>
    </location>
</feature>
<feature type="binding site" evidence="8">
    <location>
        <begin position="139"/>
        <end position="144"/>
    </location>
    <ligand>
        <name>NADP(+)</name>
        <dbReference type="ChEBI" id="CHEBI:58349"/>
    </ligand>
</feature>
<dbReference type="SUPFAM" id="SSF69742">
    <property type="entry name" value="Glutamyl tRNA-reductase catalytic, N-terminal domain"/>
    <property type="match status" value="1"/>
</dbReference>
<dbReference type="InterPro" id="IPR000343">
    <property type="entry name" value="4pyrrol_synth_GluRdtase"/>
</dbReference>
<dbReference type="SUPFAM" id="SSF51735">
    <property type="entry name" value="NAD(P)-binding Rossmann-fold domains"/>
    <property type="match status" value="1"/>
</dbReference>
<evidence type="ECO:0000259" key="13">
    <source>
        <dbReference type="Pfam" id="PF05201"/>
    </source>
</evidence>
<dbReference type="PANTHER" id="PTHR43013">
    <property type="entry name" value="GLUTAMYL-TRNA REDUCTASE"/>
    <property type="match status" value="1"/>
</dbReference>
<name>A0A8J6NSF9_9BACT</name>
<comment type="pathway">
    <text evidence="1 10">Porphyrin-containing compound metabolism; protoporphyrin-IX biosynthesis; 5-aminolevulinate from L-glutamyl-tRNA(Glu): step 1/2.</text>
</comment>
<dbReference type="FunFam" id="3.40.50.720:FF:000031">
    <property type="entry name" value="Glutamyl-tRNA reductase"/>
    <property type="match status" value="1"/>
</dbReference>
<evidence type="ECO:0000256" key="7">
    <source>
        <dbReference type="ARBA" id="ARBA00047464"/>
    </source>
</evidence>
<dbReference type="Proteomes" id="UP000603434">
    <property type="component" value="Unassembled WGS sequence"/>
</dbReference>
<dbReference type="Pfam" id="PF00745">
    <property type="entry name" value="GlutR_dimer"/>
    <property type="match status" value="1"/>
</dbReference>
<keyword evidence="5 10" id="KW-0560">Oxidoreductase</keyword>
<dbReference type="InterPro" id="IPR018214">
    <property type="entry name" value="GluRdtase_CS"/>
</dbReference>
<reference evidence="14 15" key="1">
    <citation type="submission" date="2020-08" db="EMBL/GenBank/DDBJ databases">
        <title>Bridging the membrane lipid divide: bacteria of the FCB group superphylum have the potential to synthesize archaeal ether lipids.</title>
        <authorList>
            <person name="Villanueva L."/>
            <person name="Von Meijenfeldt F.A.B."/>
            <person name="Westbye A.B."/>
            <person name="Yadav S."/>
            <person name="Hopmans E.C."/>
            <person name="Dutilh B.E."/>
            <person name="Sinninghe Damste J.S."/>
        </authorList>
    </citation>
    <scope>NUCLEOTIDE SEQUENCE [LARGE SCALE GENOMIC DNA]</scope>
    <source>
        <strain evidence="14">NIOZ-UU30</strain>
    </source>
</reference>
<evidence type="ECO:0000256" key="9">
    <source>
        <dbReference type="PIRSR" id="PIRSR000445-4"/>
    </source>
</evidence>
<proteinExistence type="inferred from homology"/>
<dbReference type="InterPro" id="IPR006151">
    <property type="entry name" value="Shikm_DH/Glu-tRNA_Rdtase"/>
</dbReference>
<dbReference type="InterPro" id="IPR036291">
    <property type="entry name" value="NAD(P)-bd_dom_sf"/>
</dbReference>
<evidence type="ECO:0000256" key="10">
    <source>
        <dbReference type="RuleBase" id="RU000584"/>
    </source>
</evidence>
<dbReference type="GO" id="GO:0019353">
    <property type="term" value="P:protoporphyrinogen IX biosynthetic process from glutamate"/>
    <property type="evidence" value="ECO:0007669"/>
    <property type="project" value="TreeGrafter"/>
</dbReference>
<comment type="caution">
    <text evidence="14">The sequence shown here is derived from an EMBL/GenBank/DDBJ whole genome shotgun (WGS) entry which is preliminary data.</text>
</comment>
<evidence type="ECO:0000256" key="5">
    <source>
        <dbReference type="ARBA" id="ARBA00023002"/>
    </source>
</evidence>
<evidence type="ECO:0000313" key="15">
    <source>
        <dbReference type="Proteomes" id="UP000603434"/>
    </source>
</evidence>
<comment type="catalytic activity">
    <reaction evidence="7 10">
        <text>(S)-4-amino-5-oxopentanoate + tRNA(Glu) + NADP(+) = L-glutamyl-tRNA(Glu) + NADPH + H(+)</text>
        <dbReference type="Rhea" id="RHEA:12344"/>
        <dbReference type="Rhea" id="RHEA-COMP:9663"/>
        <dbReference type="Rhea" id="RHEA-COMP:9680"/>
        <dbReference type="ChEBI" id="CHEBI:15378"/>
        <dbReference type="ChEBI" id="CHEBI:57501"/>
        <dbReference type="ChEBI" id="CHEBI:57783"/>
        <dbReference type="ChEBI" id="CHEBI:58349"/>
        <dbReference type="ChEBI" id="CHEBI:78442"/>
        <dbReference type="ChEBI" id="CHEBI:78520"/>
        <dbReference type="EC" id="1.2.1.70"/>
    </reaction>
</comment>
<dbReference type="PROSITE" id="PS00747">
    <property type="entry name" value="GLUTR"/>
    <property type="match status" value="1"/>
</dbReference>
<dbReference type="Gene3D" id="3.40.50.720">
    <property type="entry name" value="NAD(P)-binding Rossmann-like Domain"/>
    <property type="match status" value="1"/>
</dbReference>
<evidence type="ECO:0000256" key="4">
    <source>
        <dbReference type="ARBA" id="ARBA00022857"/>
    </source>
</evidence>
<feature type="domain" description="Tetrapyrrole biosynthesis glutamyl-tRNA reductase dimerisation" evidence="11">
    <location>
        <begin position="270"/>
        <end position="369"/>
    </location>
</feature>
<dbReference type="PANTHER" id="PTHR43013:SF1">
    <property type="entry name" value="GLUTAMYL-TRNA REDUCTASE"/>
    <property type="match status" value="1"/>
</dbReference>
<dbReference type="AlphaFoldDB" id="A0A8J6NSF9"/>
<dbReference type="GO" id="GO:0008883">
    <property type="term" value="F:glutamyl-tRNA reductase activity"/>
    <property type="evidence" value="ECO:0007669"/>
    <property type="project" value="UniProtKB-EC"/>
</dbReference>
<keyword evidence="6 10" id="KW-0627">Porphyrin biosynthesis</keyword>
<dbReference type="NCBIfam" id="TIGR01035">
    <property type="entry name" value="hemA"/>
    <property type="match status" value="1"/>
</dbReference>
<feature type="domain" description="Glutamyl-tRNA reductase N-terminal" evidence="13">
    <location>
        <begin position="1"/>
        <end position="106"/>
    </location>
</feature>
<dbReference type="EMBL" id="JACNJH010000195">
    <property type="protein sequence ID" value="MBC8362471.1"/>
    <property type="molecule type" value="Genomic_DNA"/>
</dbReference>
<evidence type="ECO:0000259" key="11">
    <source>
        <dbReference type="Pfam" id="PF00745"/>
    </source>
</evidence>
<feature type="non-terminal residue" evidence="14">
    <location>
        <position position="1"/>
    </location>
</feature>
<feature type="site" description="Important for activity" evidence="9">
    <location>
        <position position="49"/>
    </location>
</feature>
<dbReference type="Pfam" id="PF01488">
    <property type="entry name" value="Shikimate_DH"/>
    <property type="match status" value="1"/>
</dbReference>
<dbReference type="Gene3D" id="3.30.460.30">
    <property type="entry name" value="Glutamyl-tRNA reductase, N-terminal domain"/>
    <property type="match status" value="1"/>
</dbReference>
<evidence type="ECO:0000256" key="1">
    <source>
        <dbReference type="ARBA" id="ARBA00005059"/>
    </source>
</evidence>
<dbReference type="CDD" id="cd05213">
    <property type="entry name" value="NAD_bind_Glutamyl_tRNA_reduct"/>
    <property type="match status" value="1"/>
</dbReference>
<evidence type="ECO:0000256" key="8">
    <source>
        <dbReference type="PIRSR" id="PIRSR000445-3"/>
    </source>
</evidence>
<sequence length="371" mass="41637">NRIEVLMAAANTPTALETAKMYLSESKKLPVAEFENALYIHCGDEAVRHIFRVASSLDSMMVGEPQILGQIKEAYNAATLKKTSGVLLNRLLHRTFFVAKRVRTETGIGDHAVSISYAAIELGKKIFGSLEGKKALLIGAGEMAELAVEHLVRNKCGDIFVANRTFERGLRLAEKYNGQAVRFEEIADCLKLVDIIISSTGSPDVIITCDQVKGVMRSRRNRPLFFIDIAVPRDIDPAINRLTNSYVYDIDDLKGVIEDNIEERNREAIKAERIVDEAVIRFRQWYDSLDVVPTIVALRNKLDLIVKTEIEKTLLSLNHLSDEDCQAITRMANAMISKILHDPTRLLKNNEGHGNKSECLDLTRKLFNLDE</sequence>
<dbReference type="InterPro" id="IPR036453">
    <property type="entry name" value="GluRdtase_dimer_dom_sf"/>
</dbReference>
<dbReference type="PIRSF" id="PIRSF000445">
    <property type="entry name" value="4pyrrol_synth_GluRdtase"/>
    <property type="match status" value="1"/>
</dbReference>
<evidence type="ECO:0000256" key="6">
    <source>
        <dbReference type="ARBA" id="ARBA00023244"/>
    </source>
</evidence>
<dbReference type="UniPathway" id="UPA00251">
    <property type="reaction ID" value="UER00316"/>
</dbReference>
<accession>A0A8J6NSF9</accession>
<dbReference type="GO" id="GO:0050661">
    <property type="term" value="F:NADP binding"/>
    <property type="evidence" value="ECO:0007669"/>
    <property type="project" value="InterPro"/>
</dbReference>
<evidence type="ECO:0000256" key="3">
    <source>
        <dbReference type="ARBA" id="ARBA00012970"/>
    </source>
</evidence>
<evidence type="ECO:0000259" key="12">
    <source>
        <dbReference type="Pfam" id="PF01488"/>
    </source>
</evidence>
<protein>
    <recommendedName>
        <fullName evidence="3 10">Glutamyl-tRNA reductase</fullName>
        <ecNumber evidence="3 10">1.2.1.70</ecNumber>
    </recommendedName>
</protein>
<dbReference type="InterPro" id="IPR015895">
    <property type="entry name" value="4pyrrol_synth_GluRdtase_N"/>
</dbReference>
<dbReference type="SUPFAM" id="SSF69075">
    <property type="entry name" value="Glutamyl tRNA-reductase dimerization domain"/>
    <property type="match status" value="1"/>
</dbReference>
<gene>
    <name evidence="14" type="ORF">H8E23_13860</name>
</gene>
<keyword evidence="4 8" id="KW-0521">NADP</keyword>
<evidence type="ECO:0000313" key="14">
    <source>
        <dbReference type="EMBL" id="MBC8362471.1"/>
    </source>
</evidence>
<dbReference type="HAMAP" id="MF_00087">
    <property type="entry name" value="Glu_tRNA_reductase"/>
    <property type="match status" value="1"/>
</dbReference>
<comment type="similarity">
    <text evidence="2 10">Belongs to the glutamyl-tRNA reductase family.</text>
</comment>
<organism evidence="14 15">
    <name type="scientific">Candidatus Desulfatibia profunda</name>
    <dbReference type="NCBI Taxonomy" id="2841695"/>
    <lineage>
        <taxon>Bacteria</taxon>
        <taxon>Pseudomonadati</taxon>
        <taxon>Thermodesulfobacteriota</taxon>
        <taxon>Desulfobacteria</taxon>
        <taxon>Desulfobacterales</taxon>
        <taxon>Desulfobacterales incertae sedis</taxon>
        <taxon>Candidatus Desulfatibia</taxon>
    </lineage>
</organism>
<evidence type="ECO:0000256" key="2">
    <source>
        <dbReference type="ARBA" id="ARBA00005916"/>
    </source>
</evidence>
<dbReference type="Pfam" id="PF05201">
    <property type="entry name" value="GlutR_N"/>
    <property type="match status" value="1"/>
</dbReference>
<dbReference type="InterPro" id="IPR015896">
    <property type="entry name" value="4pyrrol_synth_GluRdtase_dimer"/>
</dbReference>
<dbReference type="EC" id="1.2.1.70" evidence="3 10"/>
<dbReference type="InterPro" id="IPR036343">
    <property type="entry name" value="GluRdtase_N_sf"/>
</dbReference>